<protein>
    <submittedName>
        <fullName evidence="1">Uncharacterized protein</fullName>
    </submittedName>
</protein>
<evidence type="ECO:0000313" key="1">
    <source>
        <dbReference type="EMBL" id="HEH35802.1"/>
    </source>
</evidence>
<sequence length="61" mass="7147">MTFALLFDDFISETFDEFYSAGLNPDYLPRGLMTRGLLRSKKRTDIAVRALKMARMEIERK</sequence>
<comment type="caution">
    <text evidence="1">The sequence shown here is derived from an EMBL/GenBank/DDBJ whole genome shotgun (WGS) entry which is preliminary data.</text>
</comment>
<name>A0A7J2TL91_ARCFL</name>
<dbReference type="AlphaFoldDB" id="A0A7J2TL91"/>
<reference evidence="1" key="1">
    <citation type="journal article" date="2020" name="mSystems">
        <title>Genome- and Community-Level Interaction Insights into Carbon Utilization and Element Cycling Functions of Hydrothermarchaeota in Hydrothermal Sediment.</title>
        <authorList>
            <person name="Zhou Z."/>
            <person name="Liu Y."/>
            <person name="Xu W."/>
            <person name="Pan J."/>
            <person name="Luo Z.H."/>
            <person name="Li M."/>
        </authorList>
    </citation>
    <scope>NUCLEOTIDE SEQUENCE [LARGE SCALE GENOMIC DNA]</scope>
    <source>
        <strain evidence="1">SpSt-26</strain>
    </source>
</reference>
<proteinExistence type="predicted"/>
<organism evidence="1">
    <name type="scientific">Archaeoglobus fulgidus</name>
    <dbReference type="NCBI Taxonomy" id="2234"/>
    <lineage>
        <taxon>Archaea</taxon>
        <taxon>Methanobacteriati</taxon>
        <taxon>Methanobacteriota</taxon>
        <taxon>Archaeoglobi</taxon>
        <taxon>Archaeoglobales</taxon>
        <taxon>Archaeoglobaceae</taxon>
        <taxon>Archaeoglobus</taxon>
    </lineage>
</organism>
<dbReference type="EMBL" id="DSLA01000100">
    <property type="protein sequence ID" value="HEH35802.1"/>
    <property type="molecule type" value="Genomic_DNA"/>
</dbReference>
<accession>A0A7J2TL91</accession>
<gene>
    <name evidence="1" type="ORF">ENP88_06640</name>
</gene>